<dbReference type="GO" id="GO:0000287">
    <property type="term" value="F:magnesium ion binding"/>
    <property type="evidence" value="ECO:0007669"/>
    <property type="project" value="InterPro"/>
</dbReference>
<dbReference type="Proteomes" id="UP000002432">
    <property type="component" value="Chromosome"/>
</dbReference>
<evidence type="ECO:0000313" key="8">
    <source>
        <dbReference type="Proteomes" id="UP000002432"/>
    </source>
</evidence>
<keyword evidence="4" id="KW-0546">Nucleotide metabolism</keyword>
<dbReference type="InterPro" id="IPR036157">
    <property type="entry name" value="dUTPase-like_sf"/>
</dbReference>
<reference evidence="7 8" key="1">
    <citation type="journal article" date="2009" name="Appl. Environ. Microbiol.">
        <title>Three genomes from the phylum Acidobacteria provide insight into the lifestyles of these microorganisms in soils.</title>
        <authorList>
            <person name="Ward N.L."/>
            <person name="Challacombe J.F."/>
            <person name="Janssen P.H."/>
            <person name="Henrissat B."/>
            <person name="Coutinho P.M."/>
            <person name="Wu M."/>
            <person name="Xie G."/>
            <person name="Haft D.H."/>
            <person name="Sait M."/>
            <person name="Badger J."/>
            <person name="Barabote R.D."/>
            <person name="Bradley B."/>
            <person name="Brettin T.S."/>
            <person name="Brinkac L.M."/>
            <person name="Bruce D."/>
            <person name="Creasy T."/>
            <person name="Daugherty S.C."/>
            <person name="Davidsen T.M."/>
            <person name="DeBoy R.T."/>
            <person name="Detter J.C."/>
            <person name="Dodson R.J."/>
            <person name="Durkin A.S."/>
            <person name="Ganapathy A."/>
            <person name="Gwinn-Giglio M."/>
            <person name="Han C.S."/>
            <person name="Khouri H."/>
            <person name="Kiss H."/>
            <person name="Kothari S.P."/>
            <person name="Madupu R."/>
            <person name="Nelson K.E."/>
            <person name="Nelson W.C."/>
            <person name="Paulsen I."/>
            <person name="Penn K."/>
            <person name="Ren Q."/>
            <person name="Rosovitz M.J."/>
            <person name="Selengut J.D."/>
            <person name="Shrivastava S."/>
            <person name="Sullivan S.A."/>
            <person name="Tapia R."/>
            <person name="Thompson L.S."/>
            <person name="Watkins K.L."/>
            <person name="Yang Q."/>
            <person name="Yu C."/>
            <person name="Zafar N."/>
            <person name="Zhou L."/>
            <person name="Kuske C.R."/>
        </authorList>
    </citation>
    <scope>NUCLEOTIDE SEQUENCE [LARGE SCALE GENOMIC DNA]</scope>
    <source>
        <strain evidence="7 8">Ellin345</strain>
    </source>
</reference>
<evidence type="ECO:0000256" key="5">
    <source>
        <dbReference type="ARBA" id="ARBA00047686"/>
    </source>
</evidence>
<dbReference type="GO" id="GO:0046081">
    <property type="term" value="P:dUTP catabolic process"/>
    <property type="evidence" value="ECO:0007669"/>
    <property type="project" value="InterPro"/>
</dbReference>
<feature type="domain" description="dUTPase-like" evidence="6">
    <location>
        <begin position="12"/>
        <end position="137"/>
    </location>
</feature>
<dbReference type="GO" id="GO:0004170">
    <property type="term" value="F:dUTP diphosphatase activity"/>
    <property type="evidence" value="ECO:0007669"/>
    <property type="project" value="UniProtKB-EC"/>
</dbReference>
<protein>
    <recommendedName>
        <fullName evidence="2">dUTP diphosphatase</fullName>
        <ecNumber evidence="2">3.6.1.23</ecNumber>
    </recommendedName>
</protein>
<dbReference type="PANTHER" id="PTHR11241">
    <property type="entry name" value="DEOXYURIDINE 5'-TRIPHOSPHATE NUCLEOTIDOHYDROLASE"/>
    <property type="match status" value="1"/>
</dbReference>
<evidence type="ECO:0000256" key="3">
    <source>
        <dbReference type="ARBA" id="ARBA00022801"/>
    </source>
</evidence>
<dbReference type="KEGG" id="aba:Acid345_1979"/>
<dbReference type="GO" id="GO:0006226">
    <property type="term" value="P:dUMP biosynthetic process"/>
    <property type="evidence" value="ECO:0007669"/>
    <property type="project" value="InterPro"/>
</dbReference>
<keyword evidence="8" id="KW-1185">Reference proteome</keyword>
<dbReference type="InterPro" id="IPR008181">
    <property type="entry name" value="dUTPase"/>
</dbReference>
<proteinExistence type="inferred from homology"/>
<organism evidence="7 8">
    <name type="scientific">Koribacter versatilis (strain Ellin345)</name>
    <dbReference type="NCBI Taxonomy" id="204669"/>
    <lineage>
        <taxon>Bacteria</taxon>
        <taxon>Pseudomonadati</taxon>
        <taxon>Acidobacteriota</taxon>
        <taxon>Terriglobia</taxon>
        <taxon>Terriglobales</taxon>
        <taxon>Candidatus Korobacteraceae</taxon>
        <taxon>Candidatus Korobacter</taxon>
    </lineage>
</organism>
<dbReference type="STRING" id="204669.Acid345_1979"/>
<dbReference type="RefSeq" id="WP_011522781.1">
    <property type="nucleotide sequence ID" value="NC_008009.1"/>
</dbReference>
<evidence type="ECO:0000259" key="6">
    <source>
        <dbReference type="Pfam" id="PF00692"/>
    </source>
</evidence>
<dbReference type="eggNOG" id="COG0756">
    <property type="taxonomic scope" value="Bacteria"/>
</dbReference>
<dbReference type="Pfam" id="PF00692">
    <property type="entry name" value="dUTPase"/>
    <property type="match status" value="1"/>
</dbReference>
<gene>
    <name evidence="7" type="ordered locus">Acid345_1979</name>
</gene>
<dbReference type="SUPFAM" id="SSF51283">
    <property type="entry name" value="dUTPase-like"/>
    <property type="match status" value="1"/>
</dbReference>
<comment type="similarity">
    <text evidence="1">Belongs to the dUTPase family.</text>
</comment>
<dbReference type="CDD" id="cd07557">
    <property type="entry name" value="trimeric_dUTPase"/>
    <property type="match status" value="1"/>
</dbReference>
<name>Q1IQ70_KORVE</name>
<accession>Q1IQ70</accession>
<dbReference type="EnsemblBacteria" id="ABF40980">
    <property type="protein sequence ID" value="ABF40980"/>
    <property type="gene ID" value="Acid345_1979"/>
</dbReference>
<dbReference type="NCBIfam" id="NF001862">
    <property type="entry name" value="PRK00601.1"/>
    <property type="match status" value="1"/>
</dbReference>
<keyword evidence="3" id="KW-0378">Hydrolase</keyword>
<evidence type="ECO:0000256" key="1">
    <source>
        <dbReference type="ARBA" id="ARBA00006581"/>
    </source>
</evidence>
<dbReference type="Gene3D" id="2.70.40.10">
    <property type="match status" value="1"/>
</dbReference>
<comment type="catalytic activity">
    <reaction evidence="5">
        <text>dUTP + H2O = dUMP + diphosphate + H(+)</text>
        <dbReference type="Rhea" id="RHEA:10248"/>
        <dbReference type="ChEBI" id="CHEBI:15377"/>
        <dbReference type="ChEBI" id="CHEBI:15378"/>
        <dbReference type="ChEBI" id="CHEBI:33019"/>
        <dbReference type="ChEBI" id="CHEBI:61555"/>
        <dbReference type="ChEBI" id="CHEBI:246422"/>
        <dbReference type="EC" id="3.6.1.23"/>
    </reaction>
</comment>
<dbReference type="EMBL" id="CP000360">
    <property type="protein sequence ID" value="ABF40980.1"/>
    <property type="molecule type" value="Genomic_DNA"/>
</dbReference>
<dbReference type="OrthoDB" id="9809956at2"/>
<evidence type="ECO:0000256" key="2">
    <source>
        <dbReference type="ARBA" id="ARBA00012379"/>
    </source>
</evidence>
<evidence type="ECO:0000256" key="4">
    <source>
        <dbReference type="ARBA" id="ARBA00023080"/>
    </source>
</evidence>
<dbReference type="AlphaFoldDB" id="Q1IQ70"/>
<dbReference type="HOGENOM" id="CLU_068508_2_1_0"/>
<dbReference type="EC" id="3.6.1.23" evidence="2"/>
<dbReference type="PANTHER" id="PTHR11241:SF0">
    <property type="entry name" value="DEOXYURIDINE 5'-TRIPHOSPHATE NUCLEOTIDOHYDROLASE"/>
    <property type="match status" value="1"/>
</dbReference>
<dbReference type="NCBIfam" id="TIGR00576">
    <property type="entry name" value="dut"/>
    <property type="match status" value="1"/>
</dbReference>
<evidence type="ECO:0000313" key="7">
    <source>
        <dbReference type="EMBL" id="ABF40980.1"/>
    </source>
</evidence>
<dbReference type="InterPro" id="IPR029054">
    <property type="entry name" value="dUTPase-like"/>
</dbReference>
<dbReference type="InterPro" id="IPR033704">
    <property type="entry name" value="dUTPase_trimeric"/>
</dbReference>
<sequence>MLKVKRLSPHATLPTIGHPGEDIGYDLYASEDLTIAARGAAGVPTGVAIEFDPPAGGVVKTRSGMAKKRLMCNAGVIDAGYRGEIIVLMENLGDQEYEIKRGDKIAQLLEHPFLAKEVVEAELTDAARGAKGFGSTGK</sequence>